<dbReference type="NCBIfam" id="TIGR03370">
    <property type="entry name" value="VPLPA-CTERM"/>
    <property type="match status" value="1"/>
</dbReference>
<feature type="signal peptide" evidence="2">
    <location>
        <begin position="1"/>
        <end position="26"/>
    </location>
</feature>
<sequence length="179" mass="18891">MKGVLKFAAVASLVLGLFTMSMAARAEHVQAETPWFSGVPLESLVKGPIGDSINSTIVLWGTSLSVNALSTSGPGQVTVKLTDYEFASPLKSLSMLVTDLNGFWKKIDGSTGADGLIFDLSGPANLFVAVFAQTDNKYVPGAYNLQASFSPVPLPAAAWLLLSGLGGLAAFRRKRLLDR</sequence>
<keyword evidence="4" id="KW-1185">Reference proteome</keyword>
<proteinExistence type="predicted"/>
<evidence type="ECO:0000256" key="2">
    <source>
        <dbReference type="SAM" id="SignalP"/>
    </source>
</evidence>
<keyword evidence="1" id="KW-0472">Membrane</keyword>
<accession>A0ABV8SKG2</accession>
<feature type="transmembrane region" description="Helical" evidence="1">
    <location>
        <begin position="152"/>
        <end position="171"/>
    </location>
</feature>
<dbReference type="RefSeq" id="WP_380594758.1">
    <property type="nucleotide sequence ID" value="NZ_JBHSDU010000001.1"/>
</dbReference>
<protein>
    <submittedName>
        <fullName evidence="3">VPLPA-CTERM sorting domain-containing protein</fullName>
    </submittedName>
</protein>
<keyword evidence="1" id="KW-1133">Transmembrane helix</keyword>
<comment type="caution">
    <text evidence="3">The sequence shown here is derived from an EMBL/GenBank/DDBJ whole genome shotgun (WGS) entry which is preliminary data.</text>
</comment>
<dbReference type="InterPro" id="IPR022472">
    <property type="entry name" value="VPLPA-CTERM"/>
</dbReference>
<name>A0ABV8SKG2_9GAMM</name>
<feature type="chain" id="PRO_5047185285" evidence="2">
    <location>
        <begin position="27"/>
        <end position="179"/>
    </location>
</feature>
<gene>
    <name evidence="3" type="ORF">ACFPN2_02810</name>
</gene>
<organism evidence="3 4">
    <name type="scientific">Steroidobacter flavus</name>
    <dbReference type="NCBI Taxonomy" id="1842136"/>
    <lineage>
        <taxon>Bacteria</taxon>
        <taxon>Pseudomonadati</taxon>
        <taxon>Pseudomonadota</taxon>
        <taxon>Gammaproteobacteria</taxon>
        <taxon>Steroidobacterales</taxon>
        <taxon>Steroidobacteraceae</taxon>
        <taxon>Steroidobacter</taxon>
    </lineage>
</organism>
<dbReference type="EMBL" id="JBHSDU010000001">
    <property type="protein sequence ID" value="MFC4308002.1"/>
    <property type="molecule type" value="Genomic_DNA"/>
</dbReference>
<evidence type="ECO:0000313" key="3">
    <source>
        <dbReference type="EMBL" id="MFC4308002.1"/>
    </source>
</evidence>
<evidence type="ECO:0000313" key="4">
    <source>
        <dbReference type="Proteomes" id="UP001595904"/>
    </source>
</evidence>
<dbReference type="Proteomes" id="UP001595904">
    <property type="component" value="Unassembled WGS sequence"/>
</dbReference>
<keyword evidence="1" id="KW-0812">Transmembrane</keyword>
<keyword evidence="2" id="KW-0732">Signal</keyword>
<evidence type="ECO:0000256" key="1">
    <source>
        <dbReference type="SAM" id="Phobius"/>
    </source>
</evidence>
<reference evidence="4" key="1">
    <citation type="journal article" date="2019" name="Int. J. Syst. Evol. Microbiol.">
        <title>The Global Catalogue of Microorganisms (GCM) 10K type strain sequencing project: providing services to taxonomists for standard genome sequencing and annotation.</title>
        <authorList>
            <consortium name="The Broad Institute Genomics Platform"/>
            <consortium name="The Broad Institute Genome Sequencing Center for Infectious Disease"/>
            <person name="Wu L."/>
            <person name="Ma J."/>
        </authorList>
    </citation>
    <scope>NUCLEOTIDE SEQUENCE [LARGE SCALE GENOMIC DNA]</scope>
    <source>
        <strain evidence="4">CGMCC 1.10759</strain>
    </source>
</reference>